<dbReference type="InterPro" id="IPR050789">
    <property type="entry name" value="Diverse_Enzym_Activities"/>
</dbReference>
<sequence>MSAEHFSNTLPICTPEQAGLSRARLENLRAVLQRDVDAGRLPGAVLMIARRGQVAWQQAVGQRRPGDEDAMTMDTLFRIYSMTKPIVSVAMMRLIEQGRALLSDPVSRYIPAFADSQVAVERGGALVLEPQQQPATLQDLLRHSAGLTYAFTGDSPVQRLYGQADLWSGNPDNAEFCAALARLPLAHQPGRHWAYSHATDVLGHVVELIAGEALSVHLQREILAPLQMHDTAFSVPPGQQHRIAEPFAECPESGTPVQLLDPRQPPRFESGGGGLISSALDYARFVQMLRNGGELDGVRLLSPHTLAFMTADHIGDMPQDPGLLDPGHGFGLGFAVRREAGRAPVPGSVGTFFWSGVAGTSFWVDPAQDLFALLLTQAPNQRVHYRQLFRALVYGALV</sequence>
<organism evidence="2 3">
    <name type="scientific">Roseateles toxinivorans</name>
    <dbReference type="NCBI Taxonomy" id="270368"/>
    <lineage>
        <taxon>Bacteria</taxon>
        <taxon>Pseudomonadati</taxon>
        <taxon>Pseudomonadota</taxon>
        <taxon>Betaproteobacteria</taxon>
        <taxon>Burkholderiales</taxon>
        <taxon>Sphaerotilaceae</taxon>
        <taxon>Roseateles</taxon>
    </lineage>
</organism>
<dbReference type="FunCoup" id="A0A4R6QJM7">
    <property type="interactions" value="136"/>
</dbReference>
<dbReference type="AlphaFoldDB" id="A0A4R6QJM7"/>
<reference evidence="2 3" key="1">
    <citation type="submission" date="2019-03" db="EMBL/GenBank/DDBJ databases">
        <title>Genomic Encyclopedia of Type Strains, Phase IV (KMG-IV): sequencing the most valuable type-strain genomes for metagenomic binning, comparative biology and taxonomic classification.</title>
        <authorList>
            <person name="Goeker M."/>
        </authorList>
    </citation>
    <scope>NUCLEOTIDE SEQUENCE [LARGE SCALE GENOMIC DNA]</scope>
    <source>
        <strain evidence="2 3">DSM 16998</strain>
    </source>
</reference>
<dbReference type="InterPro" id="IPR012338">
    <property type="entry name" value="Beta-lactam/transpept-like"/>
</dbReference>
<proteinExistence type="predicted"/>
<dbReference type="Gene3D" id="3.40.710.10">
    <property type="entry name" value="DD-peptidase/beta-lactamase superfamily"/>
    <property type="match status" value="1"/>
</dbReference>
<dbReference type="Pfam" id="PF00144">
    <property type="entry name" value="Beta-lactamase"/>
    <property type="match status" value="1"/>
</dbReference>
<dbReference type="EMBL" id="SNXS01000004">
    <property type="protein sequence ID" value="TDP63780.1"/>
    <property type="molecule type" value="Genomic_DNA"/>
</dbReference>
<dbReference type="PANTHER" id="PTHR43283:SF3">
    <property type="entry name" value="BETA-LACTAMASE FAMILY PROTEIN (AFU_ORTHOLOGUE AFUA_5G07500)"/>
    <property type="match status" value="1"/>
</dbReference>
<evidence type="ECO:0000313" key="3">
    <source>
        <dbReference type="Proteomes" id="UP000295361"/>
    </source>
</evidence>
<comment type="caution">
    <text evidence="2">The sequence shown here is derived from an EMBL/GenBank/DDBJ whole genome shotgun (WGS) entry which is preliminary data.</text>
</comment>
<dbReference type="RefSeq" id="WP_133701648.1">
    <property type="nucleotide sequence ID" value="NZ_SNXS01000004.1"/>
</dbReference>
<dbReference type="SUPFAM" id="SSF56601">
    <property type="entry name" value="beta-lactamase/transpeptidase-like"/>
    <property type="match status" value="1"/>
</dbReference>
<accession>A0A4R6QJM7</accession>
<dbReference type="InParanoid" id="A0A4R6QJM7"/>
<dbReference type="Proteomes" id="UP000295361">
    <property type="component" value="Unassembled WGS sequence"/>
</dbReference>
<keyword evidence="3" id="KW-1185">Reference proteome</keyword>
<dbReference type="PANTHER" id="PTHR43283">
    <property type="entry name" value="BETA-LACTAMASE-RELATED"/>
    <property type="match status" value="1"/>
</dbReference>
<dbReference type="InterPro" id="IPR001466">
    <property type="entry name" value="Beta-lactam-related"/>
</dbReference>
<name>A0A4R6QJM7_9BURK</name>
<evidence type="ECO:0000313" key="2">
    <source>
        <dbReference type="EMBL" id="TDP63780.1"/>
    </source>
</evidence>
<protein>
    <submittedName>
        <fullName evidence="2">CubicO group peptidase (Beta-lactamase class C family)</fullName>
    </submittedName>
</protein>
<gene>
    <name evidence="2" type="ORF">DES47_10462</name>
</gene>
<evidence type="ECO:0000259" key="1">
    <source>
        <dbReference type="Pfam" id="PF00144"/>
    </source>
</evidence>
<feature type="domain" description="Beta-lactamase-related" evidence="1">
    <location>
        <begin position="29"/>
        <end position="386"/>
    </location>
</feature>
<dbReference type="OrthoDB" id="9801061at2"/>